<evidence type="ECO:0000256" key="8">
    <source>
        <dbReference type="ARBA" id="ARBA00022605"/>
    </source>
</evidence>
<dbReference type="EMBL" id="PDKU01000001">
    <property type="protein sequence ID" value="PPI86743.1"/>
    <property type="molecule type" value="Genomic_DNA"/>
</dbReference>
<evidence type="ECO:0000256" key="5">
    <source>
        <dbReference type="ARBA" id="ARBA00012748"/>
    </source>
</evidence>
<dbReference type="InterPro" id="IPR015424">
    <property type="entry name" value="PyrdxlP-dep_Trfase"/>
</dbReference>
<organism evidence="16 17">
    <name type="scientific">Candidatus Pantoea edessiphila</name>
    <dbReference type="NCBI Taxonomy" id="2044610"/>
    <lineage>
        <taxon>Bacteria</taxon>
        <taxon>Pseudomonadati</taxon>
        <taxon>Pseudomonadota</taxon>
        <taxon>Gammaproteobacteria</taxon>
        <taxon>Enterobacterales</taxon>
        <taxon>Erwiniaceae</taxon>
        <taxon>Pantoea</taxon>
    </lineage>
</organism>
<dbReference type="EC" id="2.6.1.9" evidence="5 14"/>
<sequence>MNFNMIKNLARKNVNNLVPYQSARRLGGKGHIWLNANEFPISVHFELSQKTMNRYPECQPKLMIARYADYANLNSDQILASRGADEAIELIMKTFCEPGKDFILFCPPTYGMYKVSAEIIGINYRIVPTINNWQLNIQSIAENLNHVKVIYICRPNNPTGNLIPLNDIYNLLEITASKVLLVVDEAYIEFCIQSTLVKLLKNHKHLIILRTLSKAFALAGLRCGFILADNKVINLLLKVITPYPVAIPVSDIATQALSKENIILMQNNVKQLNINKVWLFTQLTLCNCVKEVFTSESNYILVRFENSAKVFKYLWNKGIILRDQDKNLGLEKCLRISVGTRQECEHVITALQDL</sequence>
<dbReference type="AlphaFoldDB" id="A0A2P5SWQ2"/>
<keyword evidence="11 14" id="KW-0368">Histidine biosynthesis</keyword>
<dbReference type="GO" id="GO:0030170">
    <property type="term" value="F:pyridoxal phosphate binding"/>
    <property type="evidence" value="ECO:0007669"/>
    <property type="project" value="InterPro"/>
</dbReference>
<dbReference type="GO" id="GO:0004400">
    <property type="term" value="F:histidinol-phosphate transaminase activity"/>
    <property type="evidence" value="ECO:0007669"/>
    <property type="project" value="UniProtKB-UniRule"/>
</dbReference>
<evidence type="ECO:0000313" key="17">
    <source>
        <dbReference type="Proteomes" id="UP000296144"/>
    </source>
</evidence>
<evidence type="ECO:0000256" key="10">
    <source>
        <dbReference type="ARBA" id="ARBA00022898"/>
    </source>
</evidence>
<dbReference type="InterPro" id="IPR015422">
    <property type="entry name" value="PyrdxlP-dep_Trfase_small"/>
</dbReference>
<evidence type="ECO:0000256" key="9">
    <source>
        <dbReference type="ARBA" id="ARBA00022679"/>
    </source>
</evidence>
<keyword evidence="9 14" id="KW-0808">Transferase</keyword>
<comment type="subunit">
    <text evidence="4 14">Homodimer.</text>
</comment>
<comment type="similarity">
    <text evidence="3 14">Belongs to the class-II pyridoxal-phosphate-dependent aminotransferase family. Histidinol-phosphate aminotransferase subfamily.</text>
</comment>
<feature type="domain" description="Aminotransferase class I/classII large" evidence="15">
    <location>
        <begin position="46"/>
        <end position="351"/>
    </location>
</feature>
<dbReference type="NCBIfam" id="TIGR01141">
    <property type="entry name" value="hisC"/>
    <property type="match status" value="1"/>
</dbReference>
<dbReference type="SUPFAM" id="SSF53383">
    <property type="entry name" value="PLP-dependent transferases"/>
    <property type="match status" value="1"/>
</dbReference>
<evidence type="ECO:0000256" key="6">
    <source>
        <dbReference type="ARBA" id="ARBA00018048"/>
    </source>
</evidence>
<evidence type="ECO:0000313" key="16">
    <source>
        <dbReference type="EMBL" id="PPI86743.1"/>
    </source>
</evidence>
<evidence type="ECO:0000256" key="13">
    <source>
        <dbReference type="ARBA" id="ARBA00047481"/>
    </source>
</evidence>
<dbReference type="InterPro" id="IPR005861">
    <property type="entry name" value="HisP_aminotrans"/>
</dbReference>
<dbReference type="UniPathway" id="UPA00031">
    <property type="reaction ID" value="UER00012"/>
</dbReference>
<evidence type="ECO:0000256" key="11">
    <source>
        <dbReference type="ARBA" id="ARBA00023102"/>
    </source>
</evidence>
<evidence type="ECO:0000256" key="3">
    <source>
        <dbReference type="ARBA" id="ARBA00007970"/>
    </source>
</evidence>
<accession>A0A2P5SWQ2</accession>
<evidence type="ECO:0000256" key="4">
    <source>
        <dbReference type="ARBA" id="ARBA00011738"/>
    </source>
</evidence>
<dbReference type="Gene3D" id="3.40.640.10">
    <property type="entry name" value="Type I PLP-dependent aspartate aminotransferase-like (Major domain)"/>
    <property type="match status" value="1"/>
</dbReference>
<evidence type="ECO:0000256" key="7">
    <source>
        <dbReference type="ARBA" id="ARBA00022576"/>
    </source>
</evidence>
<comment type="caution">
    <text evidence="16">The sequence shown here is derived from an EMBL/GenBank/DDBJ whole genome shotgun (WGS) entry which is preliminary data.</text>
</comment>
<keyword evidence="7 14" id="KW-0032">Aminotransferase</keyword>
<dbReference type="InterPro" id="IPR004839">
    <property type="entry name" value="Aminotransferase_I/II_large"/>
</dbReference>
<proteinExistence type="inferred from homology"/>
<feature type="modified residue" description="N6-(pyridoxal phosphate)lysine" evidence="14">
    <location>
        <position position="214"/>
    </location>
</feature>
<comment type="pathway">
    <text evidence="2 14">Amino-acid biosynthesis; L-histidine biosynthesis; L-histidine from 5-phospho-alpha-D-ribose 1-diphosphate: step 7/9.</text>
</comment>
<keyword evidence="10 14" id="KW-0663">Pyridoxal phosphate</keyword>
<comment type="catalytic activity">
    <reaction evidence="13 14">
        <text>L-histidinol phosphate + 2-oxoglutarate = 3-(imidazol-4-yl)-2-oxopropyl phosphate + L-glutamate</text>
        <dbReference type="Rhea" id="RHEA:23744"/>
        <dbReference type="ChEBI" id="CHEBI:16810"/>
        <dbReference type="ChEBI" id="CHEBI:29985"/>
        <dbReference type="ChEBI" id="CHEBI:57766"/>
        <dbReference type="ChEBI" id="CHEBI:57980"/>
        <dbReference type="EC" id="2.6.1.9"/>
    </reaction>
</comment>
<keyword evidence="17" id="KW-1185">Reference proteome</keyword>
<comment type="cofactor">
    <cofactor evidence="1 14">
        <name>pyridoxal 5'-phosphate</name>
        <dbReference type="ChEBI" id="CHEBI:597326"/>
    </cofactor>
</comment>
<evidence type="ECO:0000256" key="12">
    <source>
        <dbReference type="ARBA" id="ARBA00030262"/>
    </source>
</evidence>
<dbReference type="GO" id="GO:0000105">
    <property type="term" value="P:L-histidine biosynthetic process"/>
    <property type="evidence" value="ECO:0007669"/>
    <property type="project" value="UniProtKB-UniRule"/>
</dbReference>
<dbReference type="Proteomes" id="UP000296144">
    <property type="component" value="Unassembled WGS sequence"/>
</dbReference>
<evidence type="ECO:0000256" key="2">
    <source>
        <dbReference type="ARBA" id="ARBA00005011"/>
    </source>
</evidence>
<dbReference type="CDD" id="cd00609">
    <property type="entry name" value="AAT_like"/>
    <property type="match status" value="1"/>
</dbReference>
<dbReference type="PROSITE" id="PS00599">
    <property type="entry name" value="AA_TRANSFER_CLASS_2"/>
    <property type="match status" value="1"/>
</dbReference>
<dbReference type="Pfam" id="PF00155">
    <property type="entry name" value="Aminotran_1_2"/>
    <property type="match status" value="1"/>
</dbReference>
<reference evidence="16 17" key="1">
    <citation type="journal article" date="2018" name="Genome Biol. Evol.">
        <title>Cladogenesis and Genomic Streamlining in Extracellular Endosymbionts of Tropical Stink Bugs.</title>
        <authorList>
            <person name="Otero-Bravo A."/>
            <person name="Goffredi S."/>
            <person name="Sabree Z.L."/>
        </authorList>
    </citation>
    <scope>NUCLEOTIDE SEQUENCE [LARGE SCALE GENOMIC DNA]</scope>
    <source>
        <strain evidence="16 17">SoEL</strain>
    </source>
</reference>
<dbReference type="RefSeq" id="WP_136129906.1">
    <property type="nucleotide sequence ID" value="NZ_PDKU01000001.1"/>
</dbReference>
<name>A0A2P5SWQ2_9GAMM</name>
<dbReference type="PANTHER" id="PTHR42885">
    <property type="entry name" value="HISTIDINOL-PHOSPHATE AMINOTRANSFERASE-RELATED"/>
    <property type="match status" value="1"/>
</dbReference>
<dbReference type="InterPro" id="IPR015421">
    <property type="entry name" value="PyrdxlP-dep_Trfase_major"/>
</dbReference>
<dbReference type="InterPro" id="IPR001917">
    <property type="entry name" value="Aminotrans_II_pyridoxalP_BS"/>
</dbReference>
<evidence type="ECO:0000256" key="1">
    <source>
        <dbReference type="ARBA" id="ARBA00001933"/>
    </source>
</evidence>
<keyword evidence="8 14" id="KW-0028">Amino-acid biosynthesis</keyword>
<protein>
    <recommendedName>
        <fullName evidence="6 14">Histidinol-phosphate aminotransferase</fullName>
        <ecNumber evidence="5 14">2.6.1.9</ecNumber>
    </recommendedName>
    <alternativeName>
        <fullName evidence="12 14">Imidazole acetol-phosphate transaminase</fullName>
    </alternativeName>
</protein>
<gene>
    <name evidence="14" type="primary">hisC</name>
    <name evidence="16" type="ORF">CRV10_00590</name>
</gene>
<evidence type="ECO:0000256" key="14">
    <source>
        <dbReference type="HAMAP-Rule" id="MF_01023"/>
    </source>
</evidence>
<dbReference type="HAMAP" id="MF_01023">
    <property type="entry name" value="HisC_aminotrans_2"/>
    <property type="match status" value="1"/>
</dbReference>
<dbReference type="PANTHER" id="PTHR42885:SF2">
    <property type="entry name" value="HISTIDINOL-PHOSPHATE AMINOTRANSFERASE"/>
    <property type="match status" value="1"/>
</dbReference>
<dbReference type="Gene3D" id="3.90.1150.10">
    <property type="entry name" value="Aspartate Aminotransferase, domain 1"/>
    <property type="match status" value="1"/>
</dbReference>
<dbReference type="OrthoDB" id="9813612at2"/>
<evidence type="ECO:0000259" key="15">
    <source>
        <dbReference type="Pfam" id="PF00155"/>
    </source>
</evidence>